<name>A0A0E0PK91_ORYRU</name>
<sequence>MRAFNRTTPVMHKRKTPHTLLPSTLTRHISIPSLPLYKAPQPCAYLSALSSHKVNARTPSKAIHNRSGMMQPFTTSPVAHAPRAGRLSWTGASCRPSRCWVRVRSMRNGSTESLDHLQRASKARPRQQQGTPSARRRVIQTTPFGLWDSFPEARTLDQMMRTMERIMDGDADSDRMLVVPASAVTAAPAAARAVDNGAATAAYRRGRTPWEIKERAGAYLVRYDMPGMTREDVTVSVQDRKLVVVAEKAAKDGEAVEAADGEDEGEAWPAASFGRYRTRVELPENVEVERIAAEVRDGVLYLTIPKVASGGKVVNIQVH</sequence>
<dbReference type="Gene3D" id="2.60.40.790">
    <property type="match status" value="1"/>
</dbReference>
<feature type="domain" description="SHSP" evidence="5">
    <location>
        <begin position="201"/>
        <end position="319"/>
    </location>
</feature>
<dbReference type="HOGENOM" id="CLU_046737_3_0_1"/>
<keyword evidence="1" id="KW-0346">Stress response</keyword>
<dbReference type="PANTHER" id="PTHR46733">
    <property type="entry name" value="26.5 KDA HEAT SHOCK PROTEIN, MITOCHONDRIAL"/>
    <property type="match status" value="1"/>
</dbReference>
<dbReference type="Proteomes" id="UP000008022">
    <property type="component" value="Unassembled WGS sequence"/>
</dbReference>
<comment type="similarity">
    <text evidence="2 3">Belongs to the small heat shock protein (HSP20) family.</text>
</comment>
<dbReference type="PROSITE" id="PS01031">
    <property type="entry name" value="SHSP"/>
    <property type="match status" value="1"/>
</dbReference>
<protein>
    <recommendedName>
        <fullName evidence="5">SHSP domain-containing protein</fullName>
    </recommendedName>
</protein>
<dbReference type="InterPro" id="IPR008978">
    <property type="entry name" value="HSP20-like_chaperone"/>
</dbReference>
<evidence type="ECO:0000256" key="1">
    <source>
        <dbReference type="ARBA" id="ARBA00023016"/>
    </source>
</evidence>
<evidence type="ECO:0000313" key="6">
    <source>
        <dbReference type="EnsemblPlants" id="ORUFI05G11240.1"/>
    </source>
</evidence>
<keyword evidence="7" id="KW-1185">Reference proteome</keyword>
<evidence type="ECO:0000256" key="3">
    <source>
        <dbReference type="RuleBase" id="RU003616"/>
    </source>
</evidence>
<dbReference type="SUPFAM" id="SSF49764">
    <property type="entry name" value="HSP20-like chaperones"/>
    <property type="match status" value="1"/>
</dbReference>
<dbReference type="PANTHER" id="PTHR46733:SF2">
    <property type="entry name" value="25.3 KDA HEAT SHOCK PROTEIN, CHLOROPLASTIC-LIKE"/>
    <property type="match status" value="1"/>
</dbReference>
<dbReference type="EnsemblPlants" id="ORUFI05G11240.1">
    <property type="protein sequence ID" value="ORUFI05G11240.1"/>
    <property type="gene ID" value="ORUFI05G11240"/>
</dbReference>
<dbReference type="InterPro" id="IPR002068">
    <property type="entry name" value="A-crystallin/Hsp20_dom"/>
</dbReference>
<evidence type="ECO:0000256" key="4">
    <source>
        <dbReference type="SAM" id="MobiDB-lite"/>
    </source>
</evidence>
<feature type="region of interest" description="Disordered" evidence="4">
    <location>
        <begin position="111"/>
        <end position="137"/>
    </location>
</feature>
<proteinExistence type="inferred from homology"/>
<evidence type="ECO:0000259" key="5">
    <source>
        <dbReference type="PROSITE" id="PS01031"/>
    </source>
</evidence>
<organism evidence="6 7">
    <name type="scientific">Oryza rufipogon</name>
    <name type="common">Brownbeard rice</name>
    <name type="synonym">Asian wild rice</name>
    <dbReference type="NCBI Taxonomy" id="4529"/>
    <lineage>
        <taxon>Eukaryota</taxon>
        <taxon>Viridiplantae</taxon>
        <taxon>Streptophyta</taxon>
        <taxon>Embryophyta</taxon>
        <taxon>Tracheophyta</taxon>
        <taxon>Spermatophyta</taxon>
        <taxon>Magnoliopsida</taxon>
        <taxon>Liliopsida</taxon>
        <taxon>Poales</taxon>
        <taxon>Poaceae</taxon>
        <taxon>BOP clade</taxon>
        <taxon>Oryzoideae</taxon>
        <taxon>Oryzeae</taxon>
        <taxon>Oryzinae</taxon>
        <taxon>Oryza</taxon>
    </lineage>
</organism>
<dbReference type="CDD" id="cd06464">
    <property type="entry name" value="ACD_sHsps-like"/>
    <property type="match status" value="1"/>
</dbReference>
<dbReference type="Pfam" id="PF00011">
    <property type="entry name" value="HSP20"/>
    <property type="match status" value="1"/>
</dbReference>
<accession>A0A0E0PK91</accession>
<dbReference type="eggNOG" id="KOG0710">
    <property type="taxonomic scope" value="Eukaryota"/>
</dbReference>
<evidence type="ECO:0000256" key="2">
    <source>
        <dbReference type="PROSITE-ProRule" id="PRU00285"/>
    </source>
</evidence>
<evidence type="ECO:0000313" key="7">
    <source>
        <dbReference type="Proteomes" id="UP000008022"/>
    </source>
</evidence>
<reference evidence="7" key="1">
    <citation type="submission" date="2013-06" db="EMBL/GenBank/DDBJ databases">
        <authorList>
            <person name="Zhao Q."/>
        </authorList>
    </citation>
    <scope>NUCLEOTIDE SEQUENCE</scope>
    <source>
        <strain evidence="7">cv. W1943</strain>
    </source>
</reference>
<dbReference type="AlphaFoldDB" id="A0A0E0PK91"/>
<dbReference type="Gramene" id="ORUFI05G11240.1">
    <property type="protein sequence ID" value="ORUFI05G11240.1"/>
    <property type="gene ID" value="ORUFI05G11240"/>
</dbReference>
<dbReference type="STRING" id="4529.A0A0E0PK91"/>
<dbReference type="OMA" id="PCHPGRG"/>
<reference evidence="6" key="2">
    <citation type="submission" date="2015-06" db="UniProtKB">
        <authorList>
            <consortium name="EnsemblPlants"/>
        </authorList>
    </citation>
    <scope>IDENTIFICATION</scope>
</reference>
<dbReference type="InterPro" id="IPR044587">
    <property type="entry name" value="HSP21-like"/>
</dbReference>
<dbReference type="GO" id="GO:0009408">
    <property type="term" value="P:response to heat"/>
    <property type="evidence" value="ECO:0007669"/>
    <property type="project" value="InterPro"/>
</dbReference>